<evidence type="ECO:0000313" key="2">
    <source>
        <dbReference type="EMBL" id="BAL95154.1"/>
    </source>
</evidence>
<dbReference type="AlphaFoldDB" id="I0HQ67"/>
<dbReference type="Proteomes" id="UP000007883">
    <property type="component" value="Chromosome"/>
</dbReference>
<organism evidence="2 3">
    <name type="scientific">Rubrivivax gelatinosus (strain NBRC 100245 / IL144)</name>
    <dbReference type="NCBI Taxonomy" id="983917"/>
    <lineage>
        <taxon>Bacteria</taxon>
        <taxon>Pseudomonadati</taxon>
        <taxon>Pseudomonadota</taxon>
        <taxon>Betaproteobacteria</taxon>
        <taxon>Burkholderiales</taxon>
        <taxon>Sphaerotilaceae</taxon>
        <taxon>Rubrivivax</taxon>
    </lineage>
</organism>
<dbReference type="STRING" id="983917.RGE_18130"/>
<evidence type="ECO:0000313" key="3">
    <source>
        <dbReference type="Proteomes" id="UP000007883"/>
    </source>
</evidence>
<dbReference type="KEGG" id="rge:RGE_18130"/>
<evidence type="ECO:0000256" key="1">
    <source>
        <dbReference type="SAM" id="MobiDB-lite"/>
    </source>
</evidence>
<dbReference type="HOGENOM" id="CLU_3239124_0_0_4"/>
<gene>
    <name evidence="2" type="ordered locus">RGE_18130</name>
</gene>
<accession>I0HQ67</accession>
<reference evidence="2 3" key="1">
    <citation type="journal article" date="2012" name="J. Bacteriol.">
        <title>Complete genome sequence of phototrophic betaproteobacterium Rubrivivax gelatinosus IL144.</title>
        <authorList>
            <person name="Nagashima S."/>
            <person name="Kamimura A."/>
            <person name="Shimizu T."/>
            <person name="Nakamura-isaki S."/>
            <person name="Aono E."/>
            <person name="Sakamoto K."/>
            <person name="Ichikawa N."/>
            <person name="Nakazawa H."/>
            <person name="Sekine M."/>
            <person name="Yamazaki S."/>
            <person name="Fujita N."/>
            <person name="Shimada K."/>
            <person name="Hanada S."/>
            <person name="Nagashima K.V.P."/>
        </authorList>
    </citation>
    <scope>NUCLEOTIDE SEQUENCE [LARGE SCALE GENOMIC DNA]</scope>
    <source>
        <strain evidence="3">NBRC 100245 / IL144</strain>
    </source>
</reference>
<dbReference type="EMBL" id="AP012320">
    <property type="protein sequence ID" value="BAL95154.1"/>
    <property type="molecule type" value="Genomic_DNA"/>
</dbReference>
<protein>
    <submittedName>
        <fullName evidence="2">Uncharacterized protein</fullName>
    </submittedName>
</protein>
<proteinExistence type="predicted"/>
<sequence>MTAALQSSAAAQAHRTEGPESGVLRTSPVPSRRMFPNDRFPTA</sequence>
<feature type="compositionally biased region" description="Low complexity" evidence="1">
    <location>
        <begin position="1"/>
        <end position="13"/>
    </location>
</feature>
<keyword evidence="3" id="KW-1185">Reference proteome</keyword>
<name>I0HQ67_RUBGI</name>
<feature type="region of interest" description="Disordered" evidence="1">
    <location>
        <begin position="1"/>
        <end position="43"/>
    </location>
</feature>